<comment type="caution">
    <text evidence="3">The sequence shown here is derived from an EMBL/GenBank/DDBJ whole genome shotgun (WGS) entry which is preliminary data.</text>
</comment>
<dbReference type="Gene3D" id="1.25.40.20">
    <property type="entry name" value="Ankyrin repeat-containing domain"/>
    <property type="match status" value="2"/>
</dbReference>
<dbReference type="Pfam" id="PF12796">
    <property type="entry name" value="Ank_2"/>
    <property type="match status" value="1"/>
</dbReference>
<evidence type="ECO:0000256" key="2">
    <source>
        <dbReference type="ARBA" id="ARBA00023043"/>
    </source>
</evidence>
<dbReference type="EMBL" id="MBFU01000168">
    <property type="protein sequence ID" value="PWA01459.1"/>
    <property type="molecule type" value="Genomic_DNA"/>
</dbReference>
<dbReference type="PANTHER" id="PTHR24123:SF33">
    <property type="entry name" value="PROTEIN HOS4"/>
    <property type="match status" value="1"/>
</dbReference>
<name>A0A2U1J8W2_SMIAN</name>
<proteinExistence type="predicted"/>
<organism evidence="3 4">
    <name type="scientific">Smittium angustum</name>
    <dbReference type="NCBI Taxonomy" id="133377"/>
    <lineage>
        <taxon>Eukaryota</taxon>
        <taxon>Fungi</taxon>
        <taxon>Fungi incertae sedis</taxon>
        <taxon>Zoopagomycota</taxon>
        <taxon>Kickxellomycotina</taxon>
        <taxon>Harpellomycetes</taxon>
        <taxon>Harpellales</taxon>
        <taxon>Legeriomycetaceae</taxon>
        <taxon>Smittium</taxon>
    </lineage>
</organism>
<evidence type="ECO:0000313" key="3">
    <source>
        <dbReference type="EMBL" id="PWA01459.1"/>
    </source>
</evidence>
<keyword evidence="1" id="KW-0677">Repeat</keyword>
<accession>A0A2U1J8W2</accession>
<dbReference type="InterPro" id="IPR036770">
    <property type="entry name" value="Ankyrin_rpt-contain_sf"/>
</dbReference>
<dbReference type="SMART" id="SM00248">
    <property type="entry name" value="ANK"/>
    <property type="match status" value="9"/>
</dbReference>
<dbReference type="Proteomes" id="UP000245591">
    <property type="component" value="Unassembled WGS sequence"/>
</dbReference>
<gene>
    <name evidence="3" type="ORF">BB558_002426</name>
</gene>
<keyword evidence="4" id="KW-1185">Reference proteome</keyword>
<evidence type="ECO:0000256" key="1">
    <source>
        <dbReference type="ARBA" id="ARBA00022737"/>
    </source>
</evidence>
<dbReference type="InterPro" id="IPR051165">
    <property type="entry name" value="Multifunctional_ANK_Repeat"/>
</dbReference>
<dbReference type="PANTHER" id="PTHR24123">
    <property type="entry name" value="ANKYRIN REPEAT-CONTAINING"/>
    <property type="match status" value="1"/>
</dbReference>
<sequence>MDEVLPIEILSQIFIEAQRSDLYQLSKTFLYVSQSLNVQINFLLKKYGPLDLFSKNGLPKQFPKLFENEKLVLLLYKRSNYSKLPKSSITLLLEQSCKLGWTDMLIELLKGYTFANHSTAKLVKQKSVYIHFDNKNTNFEDFTTSPDQETDIKFFDIKPIVNINSYDNMFLWYAVRYGHLHIIKTIYNAHKSVVIKFDTNQNIPRSHLYKNKTFMDLERNKEFCFKLHNSFDFYSGRNDLVQCAIQYNQLEILKYIIEFMESSSTSRNINRTQSSYNLYNPDEYPEEQNIQISEINNNKYTINPNYAILAIKGNSIDVIKYMYDYNYIDLEKNWLDFIISASEAGSLDIIKFLLDIPKRDCLLLTTENNFSFIESKLLENAIKSNTLEMFKFLLEFYKEKLQLKSCNQSVILYMNSILCLNDMKNPKLSEINIEHLLLLSIQHENEHIFEYVFEKILDKNQNIVFNEQNFAKRNSKNCCWRNIMNMETLIFKVLESENYNIIDIITKRMTRCHSAICKTTTTEKSVTILFEKLLHFIKKQNFNISKLLINTITQMESFATKPTCNKNYQELDSKNYKESETHSNSFKDTSCITQNKLQNNLILLAKTIKYGSFAFLLYVLETIKFYPLQYHNSFKMLISQFRHKSKYLNKNEKLEILEKIKLLGKQFDYSMLDSDDFEFIIFEYNQFEFGKQINRNIIEQIPTNFSKRSIRNFNYFIQKRVYHSQKNNFWLLDHLTKKISLEKLLGIGIKTKFPDPALYHISRNTAFYNSLKPINSITELKNTLNLFTFSSKFGVEFVCDNLIDQYRDILFYQLVYGNSILNQIHGILHSGLMESLKHGHIYILKEILYFMKEIENEKCAKHKKDLKTEFSTTSTDKNTTSWVCPKYNKNVLEEIKNSKNIALLNAAKFSRKANVVKILLENGALPTYKNCRAFKESILQKNYQVSKEIIEFYPEIVTRVDMTKLLTDLCLSANPSSLLPINNQIDNSIDSLMNIKDIKMQRIITLLLNNGGSILTFIKCQFIAACKQGKMETINNILLFAQRNKNFSQSKTQIQVLNNQSINTNTFNIKKLLEFRNYSCLAYAVYLENFDLCKKLLNLGADPTANKSKSLLLACNKGNFRIVELLLENGACPNRNKGKTFTVSVLRGYYEILDILVDHNKVNSFKHNISDKKLFCKYCGENNSRDPLLNYKRELKDKSISRCLNWTSKNGSEMQLRCLINKMKILKVDNKTILWATVGKNLKNLKELVGYMASCRFNEGSVALKFAISKIEEKHNNKETKESVTEWREIFEYLAIMGATIK</sequence>
<evidence type="ECO:0000313" key="4">
    <source>
        <dbReference type="Proteomes" id="UP000245591"/>
    </source>
</evidence>
<protein>
    <submittedName>
        <fullName evidence="3">Uncharacterized protein</fullName>
    </submittedName>
</protein>
<dbReference type="SUPFAM" id="SSF48403">
    <property type="entry name" value="Ankyrin repeat"/>
    <property type="match status" value="1"/>
</dbReference>
<reference evidence="3 4" key="1">
    <citation type="journal article" date="2018" name="MBio">
        <title>Comparative Genomics Reveals the Core Gene Toolbox for the Fungus-Insect Symbiosis.</title>
        <authorList>
            <person name="Wang Y."/>
            <person name="Stata M."/>
            <person name="Wang W."/>
            <person name="Stajich J.E."/>
            <person name="White M.M."/>
            <person name="Moncalvo J.M."/>
        </authorList>
    </citation>
    <scope>NUCLEOTIDE SEQUENCE [LARGE SCALE GENOMIC DNA]</scope>
    <source>
        <strain evidence="3 4">AUS-126-30</strain>
    </source>
</reference>
<dbReference type="InterPro" id="IPR002110">
    <property type="entry name" value="Ankyrin_rpt"/>
</dbReference>
<keyword evidence="2" id="KW-0040">ANK repeat</keyword>